<sequence>MITARLLGGLGNQMFQYAAGRALALRLGVDLALDARETDAKGAHWTNGLGALRVQTVPPADLPPDRHAAPIRYALWRASTRRLIRQRGPGFDPRVTAAPDGAYLHGYFQSELYFADQAEAIRAELAPAAPLPPAAQAVAARIAAAPRAVSLHVRRGDYLASGAYGSCDAAYYARALAALGDDMGPVFAFSDDPAWVRENLDLGVAMEVVDLPGAGPEVDMALMSACAHHVIANSTFSWWGAWLNGKPGKRVVAPRTWFRDPAQDNPDLIPEGWVRV</sequence>
<evidence type="ECO:0000256" key="2">
    <source>
        <dbReference type="ARBA" id="ARBA00022679"/>
    </source>
</evidence>
<evidence type="ECO:0000313" key="3">
    <source>
        <dbReference type="EMBL" id="WGH77415.1"/>
    </source>
</evidence>
<gene>
    <name evidence="3" type="ORF">P8627_10180</name>
</gene>
<proteinExistence type="predicted"/>
<protein>
    <submittedName>
        <fullName evidence="3">Alpha-1,2-fucosyltransferase</fullName>
    </submittedName>
</protein>
<keyword evidence="1" id="KW-0328">Glycosyltransferase</keyword>
<evidence type="ECO:0000256" key="1">
    <source>
        <dbReference type="ARBA" id="ARBA00022676"/>
    </source>
</evidence>
<evidence type="ECO:0000313" key="4">
    <source>
        <dbReference type="Proteomes" id="UP001243420"/>
    </source>
</evidence>
<organism evidence="3 4">
    <name type="scientific">Jannaschia ovalis</name>
    <dbReference type="NCBI Taxonomy" id="3038773"/>
    <lineage>
        <taxon>Bacteria</taxon>
        <taxon>Pseudomonadati</taxon>
        <taxon>Pseudomonadota</taxon>
        <taxon>Alphaproteobacteria</taxon>
        <taxon>Rhodobacterales</taxon>
        <taxon>Roseobacteraceae</taxon>
        <taxon>Jannaschia</taxon>
    </lineage>
</organism>
<dbReference type="PANTHER" id="PTHR11927:SF9">
    <property type="entry name" value="L-FUCOSYLTRANSFERASE"/>
    <property type="match status" value="1"/>
</dbReference>
<dbReference type="InterPro" id="IPR002516">
    <property type="entry name" value="Glyco_trans_11"/>
</dbReference>
<accession>A0ABY8LAV8</accession>
<dbReference type="CDD" id="cd11301">
    <property type="entry name" value="Fut1_Fut2_like"/>
    <property type="match status" value="1"/>
</dbReference>
<dbReference type="Pfam" id="PF01531">
    <property type="entry name" value="Glyco_transf_11"/>
    <property type="match status" value="1"/>
</dbReference>
<dbReference type="RefSeq" id="WP_279963989.1">
    <property type="nucleotide sequence ID" value="NZ_CP122537.1"/>
</dbReference>
<name>A0ABY8LAV8_9RHOB</name>
<dbReference type="PANTHER" id="PTHR11927">
    <property type="entry name" value="GALACTOSIDE 2-L-FUCOSYLTRANSFERASE"/>
    <property type="match status" value="1"/>
</dbReference>
<dbReference type="Proteomes" id="UP001243420">
    <property type="component" value="Chromosome"/>
</dbReference>
<keyword evidence="2" id="KW-0808">Transferase</keyword>
<reference evidence="3 4" key="1">
    <citation type="submission" date="2023-04" db="EMBL/GenBank/DDBJ databases">
        <title>Jannaschia ovalis sp. nov., a marine bacterium isolated from sea tidal flat.</title>
        <authorList>
            <person name="Kwon D.Y."/>
            <person name="Kim J.-J."/>
        </authorList>
    </citation>
    <scope>NUCLEOTIDE SEQUENCE [LARGE SCALE GENOMIC DNA]</scope>
    <source>
        <strain evidence="3 4">GRR-S6-38</strain>
    </source>
</reference>
<dbReference type="EMBL" id="CP122537">
    <property type="protein sequence ID" value="WGH77415.1"/>
    <property type="molecule type" value="Genomic_DNA"/>
</dbReference>
<keyword evidence="4" id="KW-1185">Reference proteome</keyword>